<evidence type="ECO:0000313" key="2">
    <source>
        <dbReference type="Proteomes" id="UP000887540"/>
    </source>
</evidence>
<dbReference type="AlphaFoldDB" id="A0A914DYT3"/>
<dbReference type="WBParaSite" id="ACRNAN_scaffold4859.g11009.t1">
    <property type="protein sequence ID" value="ACRNAN_scaffold4859.g11009.t1"/>
    <property type="gene ID" value="ACRNAN_scaffold4859.g11009"/>
</dbReference>
<feature type="compositionally biased region" description="Basic residues" evidence="1">
    <location>
        <begin position="86"/>
        <end position="108"/>
    </location>
</feature>
<proteinExistence type="predicted"/>
<feature type="region of interest" description="Disordered" evidence="1">
    <location>
        <begin position="20"/>
        <end position="148"/>
    </location>
</feature>
<name>A0A914DYT3_9BILA</name>
<evidence type="ECO:0000256" key="1">
    <source>
        <dbReference type="SAM" id="MobiDB-lite"/>
    </source>
</evidence>
<feature type="compositionally biased region" description="Polar residues" evidence="1">
    <location>
        <begin position="130"/>
        <end position="142"/>
    </location>
</feature>
<organism evidence="2 3">
    <name type="scientific">Acrobeloides nanus</name>
    <dbReference type="NCBI Taxonomy" id="290746"/>
    <lineage>
        <taxon>Eukaryota</taxon>
        <taxon>Metazoa</taxon>
        <taxon>Ecdysozoa</taxon>
        <taxon>Nematoda</taxon>
        <taxon>Chromadorea</taxon>
        <taxon>Rhabditida</taxon>
        <taxon>Tylenchina</taxon>
        <taxon>Cephalobomorpha</taxon>
        <taxon>Cephaloboidea</taxon>
        <taxon>Cephalobidae</taxon>
        <taxon>Acrobeloides</taxon>
    </lineage>
</organism>
<protein>
    <submittedName>
        <fullName evidence="3">Uncharacterized protein</fullName>
    </submittedName>
</protein>
<reference evidence="3" key="1">
    <citation type="submission" date="2022-11" db="UniProtKB">
        <authorList>
            <consortium name="WormBaseParasite"/>
        </authorList>
    </citation>
    <scope>IDENTIFICATION</scope>
</reference>
<dbReference type="Proteomes" id="UP000887540">
    <property type="component" value="Unplaced"/>
</dbReference>
<evidence type="ECO:0000313" key="3">
    <source>
        <dbReference type="WBParaSite" id="ACRNAN_scaffold4859.g11009.t1"/>
    </source>
</evidence>
<keyword evidence="2" id="KW-1185">Reference proteome</keyword>
<accession>A0A914DYT3</accession>
<sequence length="167" mass="18946">MNQAIKNFLTSHRLLETKISQEASKVPAGEGRAIPESSRPPTFFPYPLPQSKQRPVPLNLAKARPPNLSWPYKPNWYGTQQYGTHVQRKQKRRAATRNTRSKVKKPIQKHNQTPVVATPISKLTKAKESPVSTTKDVQTATGSKLIDYDPLLDDLDKTELDYNEKDQ</sequence>